<dbReference type="eggNOG" id="COG0747">
    <property type="taxonomic scope" value="Bacteria"/>
</dbReference>
<keyword evidence="4" id="KW-0732">Signal</keyword>
<keyword evidence="7" id="KW-1185">Reference proteome</keyword>
<dbReference type="Gene3D" id="3.40.190.10">
    <property type="entry name" value="Periplasmic binding protein-like II"/>
    <property type="match status" value="1"/>
</dbReference>
<evidence type="ECO:0000256" key="3">
    <source>
        <dbReference type="ARBA" id="ARBA00022448"/>
    </source>
</evidence>
<dbReference type="Gene3D" id="3.90.76.10">
    <property type="entry name" value="Dipeptide-binding Protein, Domain 1"/>
    <property type="match status" value="1"/>
</dbReference>
<organism evidence="6 7">
    <name type="scientific">Sphingomonas sanxanigenens DSM 19645 = NX02</name>
    <dbReference type="NCBI Taxonomy" id="1123269"/>
    <lineage>
        <taxon>Bacteria</taxon>
        <taxon>Pseudomonadati</taxon>
        <taxon>Pseudomonadota</taxon>
        <taxon>Alphaproteobacteria</taxon>
        <taxon>Sphingomonadales</taxon>
        <taxon>Sphingomonadaceae</taxon>
        <taxon>Sphingomonas</taxon>
    </lineage>
</organism>
<comment type="subcellular location">
    <subcellularLocation>
        <location evidence="1">Periplasm</location>
    </subcellularLocation>
</comment>
<dbReference type="GO" id="GO:1904680">
    <property type="term" value="F:peptide transmembrane transporter activity"/>
    <property type="evidence" value="ECO:0007669"/>
    <property type="project" value="TreeGrafter"/>
</dbReference>
<gene>
    <name evidence="6" type="ORF">NX02_13660</name>
</gene>
<dbReference type="GO" id="GO:0030288">
    <property type="term" value="C:outer membrane-bounded periplasmic space"/>
    <property type="evidence" value="ECO:0007669"/>
    <property type="project" value="UniProtKB-ARBA"/>
</dbReference>
<protein>
    <recommendedName>
        <fullName evidence="5">Solute-binding protein family 5 domain-containing protein</fullName>
    </recommendedName>
</protein>
<evidence type="ECO:0000313" key="6">
    <source>
        <dbReference type="EMBL" id="AHE54425.1"/>
    </source>
</evidence>
<feature type="domain" description="Solute-binding protein family 5" evidence="5">
    <location>
        <begin position="116"/>
        <end position="458"/>
    </location>
</feature>
<dbReference type="PATRIC" id="fig|1123269.5.peg.2659"/>
<dbReference type="STRING" id="1123269.NX02_13660"/>
<comment type="similarity">
    <text evidence="2">Belongs to the bacterial solute-binding protein 5 family.</text>
</comment>
<evidence type="ECO:0000313" key="7">
    <source>
        <dbReference type="Proteomes" id="UP000018851"/>
    </source>
</evidence>
<dbReference type="HOGENOM" id="CLU_017028_7_4_5"/>
<dbReference type="SUPFAM" id="SSF53850">
    <property type="entry name" value="Periplasmic binding protein-like II"/>
    <property type="match status" value="1"/>
</dbReference>
<dbReference type="AlphaFoldDB" id="W0AFH5"/>
<evidence type="ECO:0000256" key="4">
    <source>
        <dbReference type="ARBA" id="ARBA00022729"/>
    </source>
</evidence>
<name>W0AFH5_9SPHN</name>
<dbReference type="EMBL" id="CP006644">
    <property type="protein sequence ID" value="AHE54425.1"/>
    <property type="molecule type" value="Genomic_DNA"/>
</dbReference>
<dbReference type="CDD" id="cd08503">
    <property type="entry name" value="PBP2_NikA_DppA_OppA_like_17"/>
    <property type="match status" value="1"/>
</dbReference>
<dbReference type="PIRSF" id="PIRSF002741">
    <property type="entry name" value="MppA"/>
    <property type="match status" value="1"/>
</dbReference>
<dbReference type="Gene3D" id="3.10.105.10">
    <property type="entry name" value="Dipeptide-binding Protein, Domain 3"/>
    <property type="match status" value="1"/>
</dbReference>
<dbReference type="GO" id="GO:0043190">
    <property type="term" value="C:ATP-binding cassette (ABC) transporter complex"/>
    <property type="evidence" value="ECO:0007669"/>
    <property type="project" value="InterPro"/>
</dbReference>
<dbReference type="GO" id="GO:0015833">
    <property type="term" value="P:peptide transport"/>
    <property type="evidence" value="ECO:0007669"/>
    <property type="project" value="TreeGrafter"/>
</dbReference>
<evidence type="ECO:0000259" key="5">
    <source>
        <dbReference type="Pfam" id="PF00496"/>
    </source>
</evidence>
<dbReference type="Proteomes" id="UP000018851">
    <property type="component" value="Chromosome"/>
</dbReference>
<dbReference type="Pfam" id="PF00496">
    <property type="entry name" value="SBP_bac_5"/>
    <property type="match status" value="1"/>
</dbReference>
<reference evidence="6 7" key="1">
    <citation type="submission" date="2013-07" db="EMBL/GenBank/DDBJ databases">
        <title>Completed genome of Sphingomonas sanxanigenens NX02.</title>
        <authorList>
            <person name="Ma T."/>
            <person name="Huang H."/>
            <person name="Wu M."/>
            <person name="Li X."/>
            <person name="Li G."/>
        </authorList>
    </citation>
    <scope>NUCLEOTIDE SEQUENCE [LARGE SCALE GENOMIC DNA]</scope>
    <source>
        <strain evidence="6 7">NX02</strain>
    </source>
</reference>
<evidence type="ECO:0000256" key="2">
    <source>
        <dbReference type="ARBA" id="ARBA00005695"/>
    </source>
</evidence>
<dbReference type="PANTHER" id="PTHR30290">
    <property type="entry name" value="PERIPLASMIC BINDING COMPONENT OF ABC TRANSPORTER"/>
    <property type="match status" value="1"/>
</dbReference>
<dbReference type="KEGG" id="ssan:NX02_13660"/>
<evidence type="ECO:0000256" key="1">
    <source>
        <dbReference type="ARBA" id="ARBA00004418"/>
    </source>
</evidence>
<sequence length="553" mass="60158">MAEAGRPMNGDRIEHLRGLAGPIENAAIDEWQTGAIDRRSFIRFARAVGMSAPLLAAMGCSRPVENGEERPGGVVRIGMPVPAGQINPITVADTGGVCMLSQTGEYLALSDHDLTLKPMLATSWRPNHDGSIWTFTIRTGVAFHDGRSLTAADVVATIDRLADPANGSIALSAFNGVLSKGGTRYVDDETVEFHLDAPNGSFPYLVSSDNFNAIILPADFRGDFEASFIGTGPFRLERYVPKARASFVRNDAYWGAKALPDRTVFLFYESIQAQVLAMQGGQLDVLLKVPVHGAQALLADPAFDVLALKSSAHEQLHMRTDMPPFTDKRVRRAIALCLDRDQLVTGMFRGKATPGNDHPFAPIYAATDPSVPQRRKDLRQARELMAAAGHADGFAVTLTTERFQEIPDYAVVVQNAVKAIGIGLSLNVEDQAAFYGRAAFGQSDWLDSAMGISDYAHRGVPNTYLTATLGSDGPFNAAHFRNRDYDRLVAGYIAALDPAAQRDSARQIQLLLLDETPVITAYFYDWLSVTTSRIKGVRPTAMSQLYLDRVSPK</sequence>
<dbReference type="InterPro" id="IPR039424">
    <property type="entry name" value="SBP_5"/>
</dbReference>
<accession>W0AFH5</accession>
<proteinExistence type="inferred from homology"/>
<dbReference type="InterPro" id="IPR000914">
    <property type="entry name" value="SBP_5_dom"/>
</dbReference>
<dbReference type="InterPro" id="IPR030678">
    <property type="entry name" value="Peptide/Ni-bd"/>
</dbReference>
<keyword evidence="3" id="KW-0813">Transport</keyword>
<dbReference type="PANTHER" id="PTHR30290:SF10">
    <property type="entry name" value="PERIPLASMIC OLIGOPEPTIDE-BINDING PROTEIN-RELATED"/>
    <property type="match status" value="1"/>
</dbReference>